<evidence type="ECO:0000256" key="2">
    <source>
        <dbReference type="ARBA" id="ARBA00022617"/>
    </source>
</evidence>
<dbReference type="AlphaFoldDB" id="A0A1H1R2X7"/>
<dbReference type="PRINTS" id="PR00385">
    <property type="entry name" value="P450"/>
</dbReference>
<feature type="region of interest" description="Disordered" evidence="8">
    <location>
        <begin position="64"/>
        <end position="93"/>
    </location>
</feature>
<dbReference type="InterPro" id="IPR036396">
    <property type="entry name" value="Cyt_P450_sf"/>
</dbReference>
<evidence type="ECO:0000256" key="5">
    <source>
        <dbReference type="ARBA" id="ARBA00023004"/>
    </source>
</evidence>
<evidence type="ECO:0000313" key="9">
    <source>
        <dbReference type="EMBL" id="SDS29885.1"/>
    </source>
</evidence>
<gene>
    <name evidence="9" type="ORF">SAMN04489812_1482</name>
</gene>
<organism evidence="9 10">
    <name type="scientific">Microlunatus soli</name>
    <dbReference type="NCBI Taxonomy" id="630515"/>
    <lineage>
        <taxon>Bacteria</taxon>
        <taxon>Bacillati</taxon>
        <taxon>Actinomycetota</taxon>
        <taxon>Actinomycetes</taxon>
        <taxon>Propionibacteriales</taxon>
        <taxon>Propionibacteriaceae</taxon>
        <taxon>Microlunatus</taxon>
    </lineage>
</organism>
<evidence type="ECO:0000256" key="6">
    <source>
        <dbReference type="ARBA" id="ARBA00023033"/>
    </source>
</evidence>
<dbReference type="CDD" id="cd11030">
    <property type="entry name" value="CYP105-like"/>
    <property type="match status" value="1"/>
</dbReference>
<dbReference type="GO" id="GO:0016705">
    <property type="term" value="F:oxidoreductase activity, acting on paired donors, with incorporation or reduction of molecular oxygen"/>
    <property type="evidence" value="ECO:0007669"/>
    <property type="project" value="InterPro"/>
</dbReference>
<dbReference type="InterPro" id="IPR002397">
    <property type="entry name" value="Cyt_P450_B"/>
</dbReference>
<evidence type="ECO:0000256" key="7">
    <source>
        <dbReference type="RuleBase" id="RU000461"/>
    </source>
</evidence>
<dbReference type="PANTHER" id="PTHR46696">
    <property type="entry name" value="P450, PUTATIVE (EUROFUNG)-RELATED"/>
    <property type="match status" value="1"/>
</dbReference>
<sequence length="398" mass="44889">MTTQTGEPLDFPIPRDTPLDPPRIYSELRRECPVRRVRLYNGRTPWLVTRYADVRTVLSDPRFSSVRSWPYQPSASRSAAERGEKSFTAMDPPEHTRFRKQLARYFSVKQVQALRPAVEQIVDRQLSVINAAEQPLDLVSRFAFPVASQAMCELIGVPYADHEWFESLAHVRSIMNADPDDADHATEELLDYVDRLVGQKLERRSGDLTSRLVTDLLEPGLVAREELVPIIRLLLTAGYETTATMIGTGVFVLLNHPDQLERVRTDRTLLPGTVEELLRYISMLHTTIVRVAKQRVDLGGSRVEPGDGMIVTPAAANKDPDRFPDPDHFDITRDARGHIAFGYGVHQCLGQQVARLELEIVFDRLLDRLPGLRLAVDPDRVEFNDSNLVGVAALPVAW</sequence>
<evidence type="ECO:0000256" key="3">
    <source>
        <dbReference type="ARBA" id="ARBA00022723"/>
    </source>
</evidence>
<name>A0A1H1R2X7_9ACTN</name>
<dbReference type="OrthoDB" id="502624at2"/>
<evidence type="ECO:0000313" key="10">
    <source>
        <dbReference type="Proteomes" id="UP000199103"/>
    </source>
</evidence>
<dbReference type="PROSITE" id="PS00086">
    <property type="entry name" value="CYTOCHROME_P450"/>
    <property type="match status" value="1"/>
</dbReference>
<feature type="compositionally biased region" description="Polar residues" evidence="8">
    <location>
        <begin position="65"/>
        <end position="77"/>
    </location>
</feature>
<keyword evidence="2 7" id="KW-0349">Heme</keyword>
<dbReference type="GO" id="GO:0005506">
    <property type="term" value="F:iron ion binding"/>
    <property type="evidence" value="ECO:0007669"/>
    <property type="project" value="InterPro"/>
</dbReference>
<dbReference type="PRINTS" id="PR00359">
    <property type="entry name" value="BP450"/>
</dbReference>
<dbReference type="Proteomes" id="UP000199103">
    <property type="component" value="Chromosome I"/>
</dbReference>
<protein>
    <submittedName>
        <fullName evidence="9">Cytochrome P450</fullName>
    </submittedName>
</protein>
<keyword evidence="3 7" id="KW-0479">Metal-binding</keyword>
<dbReference type="RefSeq" id="WP_157683274.1">
    <property type="nucleotide sequence ID" value="NZ_LT629772.1"/>
</dbReference>
<dbReference type="GO" id="GO:0004497">
    <property type="term" value="F:monooxygenase activity"/>
    <property type="evidence" value="ECO:0007669"/>
    <property type="project" value="UniProtKB-KW"/>
</dbReference>
<evidence type="ECO:0000256" key="1">
    <source>
        <dbReference type="ARBA" id="ARBA00010617"/>
    </source>
</evidence>
<reference evidence="9 10" key="1">
    <citation type="submission" date="2016-10" db="EMBL/GenBank/DDBJ databases">
        <authorList>
            <person name="de Groot N.N."/>
        </authorList>
    </citation>
    <scope>NUCLEOTIDE SEQUENCE [LARGE SCALE GENOMIC DNA]</scope>
    <source>
        <strain evidence="9 10">DSM 21800</strain>
    </source>
</reference>
<dbReference type="PANTHER" id="PTHR46696:SF1">
    <property type="entry name" value="CYTOCHROME P450 YJIB-RELATED"/>
    <property type="match status" value="1"/>
</dbReference>
<evidence type="ECO:0000256" key="8">
    <source>
        <dbReference type="SAM" id="MobiDB-lite"/>
    </source>
</evidence>
<dbReference type="STRING" id="630515.SAMN04489812_1482"/>
<keyword evidence="5 7" id="KW-0408">Iron</keyword>
<accession>A0A1H1R2X7</accession>
<proteinExistence type="inferred from homology"/>
<keyword evidence="6 7" id="KW-0503">Monooxygenase</keyword>
<dbReference type="GO" id="GO:0020037">
    <property type="term" value="F:heme binding"/>
    <property type="evidence" value="ECO:0007669"/>
    <property type="project" value="InterPro"/>
</dbReference>
<dbReference type="FunFam" id="1.10.630.10:FF:000018">
    <property type="entry name" value="Cytochrome P450 monooxygenase"/>
    <property type="match status" value="1"/>
</dbReference>
<dbReference type="InterPro" id="IPR017972">
    <property type="entry name" value="Cyt_P450_CS"/>
</dbReference>
<dbReference type="InterPro" id="IPR001128">
    <property type="entry name" value="Cyt_P450"/>
</dbReference>
<keyword evidence="10" id="KW-1185">Reference proteome</keyword>
<dbReference type="Gene3D" id="1.10.630.10">
    <property type="entry name" value="Cytochrome P450"/>
    <property type="match status" value="1"/>
</dbReference>
<dbReference type="SUPFAM" id="SSF48264">
    <property type="entry name" value="Cytochrome P450"/>
    <property type="match status" value="1"/>
</dbReference>
<evidence type="ECO:0000256" key="4">
    <source>
        <dbReference type="ARBA" id="ARBA00023002"/>
    </source>
</evidence>
<dbReference type="EMBL" id="LT629772">
    <property type="protein sequence ID" value="SDS29885.1"/>
    <property type="molecule type" value="Genomic_DNA"/>
</dbReference>
<comment type="similarity">
    <text evidence="1 7">Belongs to the cytochrome P450 family.</text>
</comment>
<dbReference type="Pfam" id="PF00067">
    <property type="entry name" value="p450"/>
    <property type="match status" value="1"/>
</dbReference>
<keyword evidence="4 7" id="KW-0560">Oxidoreductase</keyword>